<dbReference type="Proteomes" id="UP000237819">
    <property type="component" value="Unassembled WGS sequence"/>
</dbReference>
<dbReference type="AlphaFoldDB" id="A0A2S8GR55"/>
<evidence type="ECO:0000313" key="2">
    <source>
        <dbReference type="EMBL" id="PQO46905.1"/>
    </source>
</evidence>
<comment type="caution">
    <text evidence="2">The sequence shown here is derived from an EMBL/GenBank/DDBJ whole genome shotgun (WGS) entry which is preliminary data.</text>
</comment>
<reference evidence="2 3" key="1">
    <citation type="submission" date="2018-02" db="EMBL/GenBank/DDBJ databases">
        <title>Comparative genomes isolates from brazilian mangrove.</title>
        <authorList>
            <person name="Araujo J.E."/>
            <person name="Taketani R.G."/>
            <person name="Silva M.C.P."/>
            <person name="Loureco M.V."/>
            <person name="Andreote F.D."/>
        </authorList>
    </citation>
    <scope>NUCLEOTIDE SEQUENCE [LARGE SCALE GENOMIC DNA]</scope>
    <source>
        <strain evidence="2 3">Nap-Phe MGV</strain>
    </source>
</reference>
<dbReference type="RefSeq" id="WP_105334704.1">
    <property type="nucleotide sequence ID" value="NZ_PUHZ01000007.1"/>
</dbReference>
<sequence>MNRKSRQGGAAVELAVCLPLLISITVFTVDAANVHYAKATLDSAARIGAQRGATQQFTSFTYAAWKADAETAIREEMAMMPGYEADRLQAAVEASESNERVTVTATAQYRVPTMFNWSGQGTELQLNRRFEIRQVR</sequence>
<feature type="domain" description="TadE-like" evidence="1">
    <location>
        <begin position="8"/>
        <end position="49"/>
    </location>
</feature>
<dbReference type="InterPro" id="IPR012495">
    <property type="entry name" value="TadE-like_dom"/>
</dbReference>
<protein>
    <recommendedName>
        <fullName evidence="1">TadE-like domain-containing protein</fullName>
    </recommendedName>
</protein>
<organism evidence="2 3">
    <name type="scientific">Blastopirellula marina</name>
    <dbReference type="NCBI Taxonomy" id="124"/>
    <lineage>
        <taxon>Bacteria</taxon>
        <taxon>Pseudomonadati</taxon>
        <taxon>Planctomycetota</taxon>
        <taxon>Planctomycetia</taxon>
        <taxon>Pirellulales</taxon>
        <taxon>Pirellulaceae</taxon>
        <taxon>Blastopirellula</taxon>
    </lineage>
</organism>
<name>A0A2S8GR55_9BACT</name>
<dbReference type="Pfam" id="PF07811">
    <property type="entry name" value="TadE"/>
    <property type="match status" value="1"/>
</dbReference>
<accession>A0A2S8GR55</accession>
<gene>
    <name evidence="2" type="ORF">C5Y93_07065</name>
</gene>
<proteinExistence type="predicted"/>
<dbReference type="OrthoDB" id="287352at2"/>
<evidence type="ECO:0000313" key="3">
    <source>
        <dbReference type="Proteomes" id="UP000237819"/>
    </source>
</evidence>
<dbReference type="EMBL" id="PUHZ01000007">
    <property type="protein sequence ID" value="PQO46905.1"/>
    <property type="molecule type" value="Genomic_DNA"/>
</dbReference>
<evidence type="ECO:0000259" key="1">
    <source>
        <dbReference type="Pfam" id="PF07811"/>
    </source>
</evidence>